<dbReference type="RefSeq" id="WP_346186317.1">
    <property type="nucleotide sequence ID" value="NZ_BAABCE010000027.1"/>
</dbReference>
<organism evidence="1 2">
    <name type="scientific">Streptomyces osmaniensis</name>
    <dbReference type="NCBI Taxonomy" id="593134"/>
    <lineage>
        <taxon>Bacteria</taxon>
        <taxon>Bacillati</taxon>
        <taxon>Actinomycetota</taxon>
        <taxon>Actinomycetes</taxon>
        <taxon>Kitasatosporales</taxon>
        <taxon>Streptomycetaceae</taxon>
        <taxon>Streptomyces</taxon>
    </lineage>
</organism>
<evidence type="ECO:0000313" key="2">
    <source>
        <dbReference type="Proteomes" id="UP001500707"/>
    </source>
</evidence>
<dbReference type="EMBL" id="BAABCE010000027">
    <property type="protein sequence ID" value="GAA3590796.1"/>
    <property type="molecule type" value="Genomic_DNA"/>
</dbReference>
<protein>
    <submittedName>
        <fullName evidence="1">Uncharacterized protein</fullName>
    </submittedName>
</protein>
<accession>A0ABP6YY26</accession>
<gene>
    <name evidence="1" type="ORF">GCM10022295_85570</name>
</gene>
<evidence type="ECO:0000313" key="1">
    <source>
        <dbReference type="EMBL" id="GAA3590796.1"/>
    </source>
</evidence>
<keyword evidence="2" id="KW-1185">Reference proteome</keyword>
<sequence length="139" mass="15394">MTEQPQAGARVRIVIEDTIESRSGDGDWVTTGGITLTGVTPANATTAILQPGWEPGDVVSDGRETLRRIRCQDGVELWERDNGRYVYDDETSLADLTVIHRASLPAEARMTMTITHTPDPPELQQAIARLRREWRGGPQ</sequence>
<proteinExistence type="predicted"/>
<name>A0ABP6YY26_9ACTN</name>
<dbReference type="Proteomes" id="UP001500707">
    <property type="component" value="Unassembled WGS sequence"/>
</dbReference>
<comment type="caution">
    <text evidence="1">The sequence shown here is derived from an EMBL/GenBank/DDBJ whole genome shotgun (WGS) entry which is preliminary data.</text>
</comment>
<reference evidence="2" key="1">
    <citation type="journal article" date="2019" name="Int. J. Syst. Evol. Microbiol.">
        <title>The Global Catalogue of Microorganisms (GCM) 10K type strain sequencing project: providing services to taxonomists for standard genome sequencing and annotation.</title>
        <authorList>
            <consortium name="The Broad Institute Genomics Platform"/>
            <consortium name="The Broad Institute Genome Sequencing Center for Infectious Disease"/>
            <person name="Wu L."/>
            <person name="Ma J."/>
        </authorList>
    </citation>
    <scope>NUCLEOTIDE SEQUENCE [LARGE SCALE GENOMIC DNA]</scope>
    <source>
        <strain evidence="2">JCM 17656</strain>
    </source>
</reference>